<evidence type="ECO:0000256" key="6">
    <source>
        <dbReference type="ARBA" id="ARBA00022801"/>
    </source>
</evidence>
<dbReference type="InterPro" id="IPR006680">
    <property type="entry name" value="Amidohydro-rel"/>
</dbReference>
<dbReference type="EMBL" id="LSMT01000268">
    <property type="protein sequence ID" value="PFX21645.1"/>
    <property type="molecule type" value="Genomic_DNA"/>
</dbReference>
<feature type="domain" description="Amidohydrolase-related" evidence="10">
    <location>
        <begin position="107"/>
        <end position="476"/>
    </location>
</feature>
<evidence type="ECO:0000256" key="1">
    <source>
        <dbReference type="ARBA" id="ARBA00004984"/>
    </source>
</evidence>
<dbReference type="NCBIfam" id="TIGR02967">
    <property type="entry name" value="guan_deamin"/>
    <property type="match status" value="1"/>
</dbReference>
<dbReference type="SUPFAM" id="SSF51338">
    <property type="entry name" value="Composite domain of metallo-dependent hydrolases"/>
    <property type="match status" value="1"/>
</dbReference>
<sequence>MAEPNCKTLRSSIRHVFSGTLVHSTAANRMEMCQRRIIEKMVHTALNAWPESCWSVNTVYQGRRLNALASGRSPVVFVDDASCVGELAKKFEFNERDVITLKDNRQFMIPGLVDTHIHAPQYIFTGTGYDLPLLQWLEKYTFPSESRFRSKEFAQNAYRKVVTRLLKNGTTTASYFATIHYDATVVLCDVIAELGQRAYVGKVCMDRNSPNYYIEGTDDSIKNTDRIITHILGMKNPLITPVITPRFVVSCTSDLMKKLGNLAKEYDLPIQSHLNENKEEISMVKDEFPNESYTAVYDKHNLLNGKTYMAHCCYSTEEELNLMLERNSAIAHCPTSNFNIRSGVADIKHCLNKKIKVGLGTDVSGGESPSMLVAIRDCVKASNVISFGKSKGFTALTYEEAFFLATLGGSQVLGLDNKTGNFEVGKDFDALFIDVEVPDSPFDCFNSDDTKDVVQKFLYLGDDRNIRKVYVAGKLVAGRDFNIQSEVECIEIED</sequence>
<name>A0A2B4RZH3_STYPI</name>
<evidence type="ECO:0000256" key="5">
    <source>
        <dbReference type="ARBA" id="ARBA00022723"/>
    </source>
</evidence>
<comment type="cofactor">
    <cofactor evidence="9">
        <name>Zn(2+)</name>
        <dbReference type="ChEBI" id="CHEBI:29105"/>
    </cofactor>
    <text evidence="9">Binds 1 zinc ion per subunit.</text>
</comment>
<dbReference type="UniPathway" id="UPA00603">
    <property type="reaction ID" value="UER00660"/>
</dbReference>
<keyword evidence="7 9" id="KW-0862">Zinc</keyword>
<dbReference type="PANTHER" id="PTHR11271">
    <property type="entry name" value="GUANINE DEAMINASE"/>
    <property type="match status" value="1"/>
</dbReference>
<evidence type="ECO:0000313" key="12">
    <source>
        <dbReference type="Proteomes" id="UP000225706"/>
    </source>
</evidence>
<evidence type="ECO:0000256" key="2">
    <source>
        <dbReference type="ARBA" id="ARBA00006745"/>
    </source>
</evidence>
<dbReference type="OrthoDB" id="194468at2759"/>
<evidence type="ECO:0000313" key="11">
    <source>
        <dbReference type="EMBL" id="PFX21645.1"/>
    </source>
</evidence>
<dbReference type="AlphaFoldDB" id="A0A2B4RZH3"/>
<evidence type="ECO:0000259" key="10">
    <source>
        <dbReference type="Pfam" id="PF01979"/>
    </source>
</evidence>
<comment type="catalytic activity">
    <reaction evidence="8 9">
        <text>guanine + H2O + H(+) = xanthine + NH4(+)</text>
        <dbReference type="Rhea" id="RHEA:14665"/>
        <dbReference type="ChEBI" id="CHEBI:15377"/>
        <dbReference type="ChEBI" id="CHEBI:15378"/>
        <dbReference type="ChEBI" id="CHEBI:16235"/>
        <dbReference type="ChEBI" id="CHEBI:17712"/>
        <dbReference type="ChEBI" id="CHEBI:28938"/>
        <dbReference type="EC" id="3.5.4.3"/>
    </reaction>
</comment>
<dbReference type="Gene3D" id="2.30.40.10">
    <property type="entry name" value="Urease, subunit C, domain 1"/>
    <property type="match status" value="1"/>
</dbReference>
<dbReference type="SUPFAM" id="SSF51556">
    <property type="entry name" value="Metallo-dependent hydrolases"/>
    <property type="match status" value="1"/>
</dbReference>
<dbReference type="InterPro" id="IPR014311">
    <property type="entry name" value="Guanine_deaminase"/>
</dbReference>
<comment type="similarity">
    <text evidence="2 9">Belongs to the metallo-dependent hydrolases superfamily. ATZ/TRZ family.</text>
</comment>
<dbReference type="Pfam" id="PF01979">
    <property type="entry name" value="Amidohydro_1"/>
    <property type="match status" value="1"/>
</dbReference>
<accession>A0A2B4RZH3</accession>
<keyword evidence="12" id="KW-1185">Reference proteome</keyword>
<comment type="caution">
    <text evidence="11">The sequence shown here is derived from an EMBL/GenBank/DDBJ whole genome shotgun (WGS) entry which is preliminary data.</text>
</comment>
<dbReference type="InterPro" id="IPR051607">
    <property type="entry name" value="Metallo-dep_hydrolases"/>
</dbReference>
<reference evidence="12" key="1">
    <citation type="journal article" date="2017" name="bioRxiv">
        <title>Comparative analysis of the genomes of Stylophora pistillata and Acropora digitifera provides evidence for extensive differences between species of corals.</title>
        <authorList>
            <person name="Voolstra C.R."/>
            <person name="Li Y."/>
            <person name="Liew Y.J."/>
            <person name="Baumgarten S."/>
            <person name="Zoccola D."/>
            <person name="Flot J.-F."/>
            <person name="Tambutte S."/>
            <person name="Allemand D."/>
            <person name="Aranda M."/>
        </authorList>
    </citation>
    <scope>NUCLEOTIDE SEQUENCE [LARGE SCALE GENOMIC DNA]</scope>
</reference>
<gene>
    <name evidence="11" type="primary">guaD</name>
    <name evidence="11" type="ORF">AWC38_SpisGene13855</name>
</gene>
<evidence type="ECO:0000256" key="8">
    <source>
        <dbReference type="ARBA" id="ARBA00051148"/>
    </source>
</evidence>
<dbReference type="Gene3D" id="3.20.20.140">
    <property type="entry name" value="Metal-dependent hydrolases"/>
    <property type="match status" value="1"/>
</dbReference>
<organism evidence="11 12">
    <name type="scientific">Stylophora pistillata</name>
    <name type="common">Smooth cauliflower coral</name>
    <dbReference type="NCBI Taxonomy" id="50429"/>
    <lineage>
        <taxon>Eukaryota</taxon>
        <taxon>Metazoa</taxon>
        <taxon>Cnidaria</taxon>
        <taxon>Anthozoa</taxon>
        <taxon>Hexacorallia</taxon>
        <taxon>Scleractinia</taxon>
        <taxon>Astrocoeniina</taxon>
        <taxon>Pocilloporidae</taxon>
        <taxon>Stylophora</taxon>
    </lineage>
</organism>
<dbReference type="Proteomes" id="UP000225706">
    <property type="component" value="Unassembled WGS sequence"/>
</dbReference>
<dbReference type="GO" id="GO:0005829">
    <property type="term" value="C:cytosol"/>
    <property type="evidence" value="ECO:0007669"/>
    <property type="project" value="TreeGrafter"/>
</dbReference>
<dbReference type="InterPro" id="IPR032466">
    <property type="entry name" value="Metal_Hydrolase"/>
</dbReference>
<evidence type="ECO:0000256" key="7">
    <source>
        <dbReference type="ARBA" id="ARBA00022833"/>
    </source>
</evidence>
<dbReference type="STRING" id="50429.A0A2B4RZH3"/>
<dbReference type="FunFam" id="3.20.20.140:FF:000022">
    <property type="entry name" value="Guanine deaminase"/>
    <property type="match status" value="1"/>
</dbReference>
<evidence type="ECO:0000256" key="4">
    <source>
        <dbReference type="ARBA" id="ARBA00014514"/>
    </source>
</evidence>
<keyword evidence="6 9" id="KW-0378">Hydrolase</keyword>
<comment type="pathway">
    <text evidence="1 9">Purine metabolism; guanine degradation; xanthine from guanine: step 1/1.</text>
</comment>
<dbReference type="InterPro" id="IPR011059">
    <property type="entry name" value="Metal-dep_hydrolase_composite"/>
</dbReference>
<dbReference type="GO" id="GO:0008270">
    <property type="term" value="F:zinc ion binding"/>
    <property type="evidence" value="ECO:0007669"/>
    <property type="project" value="UniProtKB-UniRule"/>
</dbReference>
<dbReference type="GO" id="GO:0008892">
    <property type="term" value="F:guanine deaminase activity"/>
    <property type="evidence" value="ECO:0007669"/>
    <property type="project" value="UniProtKB-UniRule"/>
</dbReference>
<evidence type="ECO:0000256" key="3">
    <source>
        <dbReference type="ARBA" id="ARBA00012781"/>
    </source>
</evidence>
<dbReference type="PANTHER" id="PTHR11271:SF6">
    <property type="entry name" value="GUANINE DEAMINASE"/>
    <property type="match status" value="1"/>
</dbReference>
<dbReference type="GO" id="GO:0006147">
    <property type="term" value="P:guanine catabolic process"/>
    <property type="evidence" value="ECO:0007669"/>
    <property type="project" value="UniProtKB-UniRule"/>
</dbReference>
<comment type="function">
    <text evidence="9">Catalyzes the hydrolytic deamination of guanine, producing xanthine and ammonia.</text>
</comment>
<evidence type="ECO:0000256" key="9">
    <source>
        <dbReference type="RuleBase" id="RU366009"/>
    </source>
</evidence>
<dbReference type="EC" id="3.5.4.3" evidence="3 9"/>
<proteinExistence type="inferred from homology"/>
<protein>
    <recommendedName>
        <fullName evidence="4 9">Guanine deaminase</fullName>
        <shortName evidence="9">Guanase</shortName>
        <ecNumber evidence="3 9">3.5.4.3</ecNumber>
    </recommendedName>
    <alternativeName>
        <fullName evidence="9">Guanine aminohydrolase</fullName>
    </alternativeName>
</protein>
<keyword evidence="5 9" id="KW-0479">Metal-binding</keyword>